<feature type="binding site" evidence="14">
    <location>
        <position position="209"/>
    </location>
    <ligand>
        <name>ATP</name>
        <dbReference type="ChEBI" id="CHEBI:30616"/>
    </ligand>
</feature>
<protein>
    <recommendedName>
        <fullName evidence="4 13">Threonylcarbamoyl-AMP synthase</fullName>
        <shortName evidence="13">TC-AMP synthase</shortName>
        <ecNumber evidence="3 13">2.7.7.87</ecNumber>
    </recommendedName>
    <alternativeName>
        <fullName evidence="11 13">L-threonylcarbamoyladenylate synthase</fullName>
    </alternativeName>
</protein>
<comment type="similarity">
    <text evidence="2 13">Belongs to the SUA5 family.</text>
</comment>
<feature type="binding site" evidence="14">
    <location>
        <position position="157"/>
    </location>
    <ligand>
        <name>ATP</name>
        <dbReference type="ChEBI" id="CHEBI:30616"/>
    </ligand>
</feature>
<comment type="subcellular location">
    <subcellularLocation>
        <location evidence="1 13">Cytoplasm</location>
    </subcellularLocation>
</comment>
<keyword evidence="10 13" id="KW-0067">ATP-binding</keyword>
<gene>
    <name evidence="16" type="primary">Contig1763.g1908</name>
    <name evidence="16" type="ORF">STYLEM_2612</name>
</gene>
<keyword evidence="17" id="KW-1185">Reference proteome</keyword>
<dbReference type="InterPro" id="IPR005145">
    <property type="entry name" value="Sua5_C"/>
</dbReference>
<evidence type="ECO:0000259" key="15">
    <source>
        <dbReference type="PROSITE" id="PS51163"/>
    </source>
</evidence>
<dbReference type="FunFam" id="3.90.870.10:FF:000009">
    <property type="entry name" value="Threonylcarbamoyl-AMP synthase, putative"/>
    <property type="match status" value="1"/>
</dbReference>
<dbReference type="InterPro" id="IPR050156">
    <property type="entry name" value="TC-AMP_synthase_SUA5"/>
</dbReference>
<keyword evidence="9 13" id="KW-0547">Nucleotide-binding</keyword>
<feature type="binding site" evidence="14">
    <location>
        <position position="188"/>
    </location>
    <ligand>
        <name>L-threonine</name>
        <dbReference type="ChEBI" id="CHEBI:57926"/>
    </ligand>
</feature>
<evidence type="ECO:0000256" key="9">
    <source>
        <dbReference type="ARBA" id="ARBA00022741"/>
    </source>
</evidence>
<dbReference type="GO" id="GO:0006450">
    <property type="term" value="P:regulation of translational fidelity"/>
    <property type="evidence" value="ECO:0007669"/>
    <property type="project" value="TreeGrafter"/>
</dbReference>
<dbReference type="NCBIfam" id="TIGR00057">
    <property type="entry name" value="L-threonylcarbamoyladenylate synthase"/>
    <property type="match status" value="1"/>
</dbReference>
<dbReference type="InterPro" id="IPR006070">
    <property type="entry name" value="Sua5-like_dom"/>
</dbReference>
<comment type="catalytic activity">
    <reaction evidence="12 13">
        <text>L-threonine + hydrogencarbonate + ATP = L-threonylcarbamoyladenylate + diphosphate + H2O</text>
        <dbReference type="Rhea" id="RHEA:36407"/>
        <dbReference type="ChEBI" id="CHEBI:15377"/>
        <dbReference type="ChEBI" id="CHEBI:17544"/>
        <dbReference type="ChEBI" id="CHEBI:30616"/>
        <dbReference type="ChEBI" id="CHEBI:33019"/>
        <dbReference type="ChEBI" id="CHEBI:57926"/>
        <dbReference type="ChEBI" id="CHEBI:73682"/>
        <dbReference type="EC" id="2.7.7.87"/>
    </reaction>
</comment>
<dbReference type="SUPFAM" id="SSF55821">
    <property type="entry name" value="YrdC/RibB"/>
    <property type="match status" value="1"/>
</dbReference>
<evidence type="ECO:0000256" key="12">
    <source>
        <dbReference type="ARBA" id="ARBA00048366"/>
    </source>
</evidence>
<feature type="binding site" evidence="14">
    <location>
        <position position="147"/>
    </location>
    <ligand>
        <name>L-threonine</name>
        <dbReference type="ChEBI" id="CHEBI:57926"/>
    </ligand>
</feature>
<keyword evidence="6 13" id="KW-0808">Transferase</keyword>
<evidence type="ECO:0000256" key="6">
    <source>
        <dbReference type="ARBA" id="ARBA00022679"/>
    </source>
</evidence>
<evidence type="ECO:0000256" key="14">
    <source>
        <dbReference type="PIRSR" id="PIRSR004930-1"/>
    </source>
</evidence>
<keyword evidence="8 13" id="KW-0548">Nucleotidyltransferase</keyword>
<feature type="binding site" evidence="14">
    <location>
        <position position="36"/>
    </location>
    <ligand>
        <name>L-threonine</name>
        <dbReference type="ChEBI" id="CHEBI:57926"/>
    </ligand>
</feature>
<dbReference type="PROSITE" id="PS51163">
    <property type="entry name" value="YRDC"/>
    <property type="match status" value="1"/>
</dbReference>
<evidence type="ECO:0000256" key="2">
    <source>
        <dbReference type="ARBA" id="ARBA00007663"/>
    </source>
</evidence>
<dbReference type="InterPro" id="IPR038385">
    <property type="entry name" value="Sua5/YwlC_C"/>
</dbReference>
<dbReference type="Pfam" id="PF03481">
    <property type="entry name" value="Sua5_C"/>
    <property type="match status" value="1"/>
</dbReference>
<feature type="binding site" evidence="14">
    <location>
        <position position="127"/>
    </location>
    <ligand>
        <name>L-threonine</name>
        <dbReference type="ChEBI" id="CHEBI:57926"/>
    </ligand>
</feature>
<evidence type="ECO:0000256" key="8">
    <source>
        <dbReference type="ARBA" id="ARBA00022695"/>
    </source>
</evidence>
<dbReference type="Gene3D" id="3.90.870.10">
    <property type="entry name" value="DHBP synthase"/>
    <property type="match status" value="1"/>
</dbReference>
<dbReference type="GO" id="GO:0061710">
    <property type="term" value="F:L-threonylcarbamoyladenylate synthase"/>
    <property type="evidence" value="ECO:0007669"/>
    <property type="project" value="UniProtKB-EC"/>
</dbReference>
<dbReference type="PANTHER" id="PTHR17490">
    <property type="entry name" value="SUA5"/>
    <property type="match status" value="1"/>
</dbReference>
<evidence type="ECO:0000256" key="13">
    <source>
        <dbReference type="PIRNR" id="PIRNR004930"/>
    </source>
</evidence>
<evidence type="ECO:0000256" key="1">
    <source>
        <dbReference type="ARBA" id="ARBA00004496"/>
    </source>
</evidence>
<accession>A0A077ZUP3</accession>
<evidence type="ECO:0000256" key="5">
    <source>
        <dbReference type="ARBA" id="ARBA00022490"/>
    </source>
</evidence>
<evidence type="ECO:0000256" key="10">
    <source>
        <dbReference type="ARBA" id="ARBA00022840"/>
    </source>
</evidence>
<evidence type="ECO:0000256" key="4">
    <source>
        <dbReference type="ARBA" id="ARBA00015492"/>
    </source>
</evidence>
<dbReference type="Proteomes" id="UP000039865">
    <property type="component" value="Unassembled WGS sequence"/>
</dbReference>
<dbReference type="InParanoid" id="A0A077ZUP3"/>
<dbReference type="GO" id="GO:0008033">
    <property type="term" value="P:tRNA processing"/>
    <property type="evidence" value="ECO:0007669"/>
    <property type="project" value="UniProtKB-KW"/>
</dbReference>
<feature type="binding site" evidence="14">
    <location>
        <position position="149"/>
    </location>
    <ligand>
        <name>ATP</name>
        <dbReference type="ChEBI" id="CHEBI:30616"/>
    </ligand>
</feature>
<dbReference type="OMA" id="MITHYAP"/>
<feature type="binding site" evidence="14">
    <location>
        <position position="258"/>
    </location>
    <ligand>
        <name>ATP</name>
        <dbReference type="ChEBI" id="CHEBI:30616"/>
    </ligand>
</feature>
<dbReference type="Pfam" id="PF01300">
    <property type="entry name" value="Sua5_yciO_yrdC"/>
    <property type="match status" value="1"/>
</dbReference>
<dbReference type="AlphaFoldDB" id="A0A077ZUP3"/>
<organism evidence="16 17">
    <name type="scientific">Stylonychia lemnae</name>
    <name type="common">Ciliate</name>
    <dbReference type="NCBI Taxonomy" id="5949"/>
    <lineage>
        <taxon>Eukaryota</taxon>
        <taxon>Sar</taxon>
        <taxon>Alveolata</taxon>
        <taxon>Ciliophora</taxon>
        <taxon>Intramacronucleata</taxon>
        <taxon>Spirotrichea</taxon>
        <taxon>Stichotrichia</taxon>
        <taxon>Sporadotrichida</taxon>
        <taxon>Oxytrichidae</taxon>
        <taxon>Stylonychinae</taxon>
        <taxon>Stylonychia</taxon>
    </lineage>
</organism>
<reference evidence="16 17" key="1">
    <citation type="submission" date="2014-06" db="EMBL/GenBank/DDBJ databases">
        <authorList>
            <person name="Swart Estienne"/>
        </authorList>
    </citation>
    <scope>NUCLEOTIDE SEQUENCE [LARGE SCALE GENOMIC DNA]</scope>
    <source>
        <strain evidence="16 17">130c</strain>
    </source>
</reference>
<evidence type="ECO:0000313" key="17">
    <source>
        <dbReference type="Proteomes" id="UP000039865"/>
    </source>
</evidence>
<dbReference type="PIRSF" id="PIRSF004930">
    <property type="entry name" value="Tln_factor_SUA5"/>
    <property type="match status" value="1"/>
</dbReference>
<evidence type="ECO:0000256" key="11">
    <source>
        <dbReference type="ARBA" id="ARBA00029774"/>
    </source>
</evidence>
<feature type="binding site" evidence="14">
    <location>
        <position position="59"/>
    </location>
    <ligand>
        <name>ATP</name>
        <dbReference type="ChEBI" id="CHEBI:30616"/>
    </ligand>
</feature>
<dbReference type="GO" id="GO:0003725">
    <property type="term" value="F:double-stranded RNA binding"/>
    <property type="evidence" value="ECO:0007669"/>
    <property type="project" value="UniProtKB-UniRule"/>
</dbReference>
<evidence type="ECO:0000256" key="7">
    <source>
        <dbReference type="ARBA" id="ARBA00022694"/>
    </source>
</evidence>
<comment type="function">
    <text evidence="13">Required for the formation of a threonylcarbamoyl group on adenosine at position 37 (t(6)A37) in tRNAs that read codons beginning with adenine.</text>
</comment>
<dbReference type="GO" id="GO:0005737">
    <property type="term" value="C:cytoplasm"/>
    <property type="evidence" value="ECO:0007669"/>
    <property type="project" value="UniProtKB-SubCell"/>
</dbReference>
<dbReference type="Gene3D" id="3.40.50.11030">
    <property type="entry name" value="Threonylcarbamoyl-AMP synthase, C-terminal domain"/>
    <property type="match status" value="1"/>
</dbReference>
<keyword evidence="5 13" id="KW-0963">Cytoplasm</keyword>
<dbReference type="GO" id="GO:0005524">
    <property type="term" value="F:ATP binding"/>
    <property type="evidence" value="ECO:0007669"/>
    <property type="project" value="UniProtKB-UniRule"/>
</dbReference>
<dbReference type="PANTHER" id="PTHR17490:SF16">
    <property type="entry name" value="THREONYLCARBAMOYL-AMP SYNTHASE"/>
    <property type="match status" value="1"/>
</dbReference>
<evidence type="ECO:0000313" key="16">
    <source>
        <dbReference type="EMBL" id="CDW73628.1"/>
    </source>
</evidence>
<dbReference type="GO" id="GO:0000049">
    <property type="term" value="F:tRNA binding"/>
    <property type="evidence" value="ECO:0007669"/>
    <property type="project" value="TreeGrafter"/>
</dbReference>
<name>A0A077ZUP3_STYLE</name>
<dbReference type="InterPro" id="IPR017945">
    <property type="entry name" value="DHBP_synth_RibB-like_a/b_dom"/>
</dbReference>
<dbReference type="InterPro" id="IPR010923">
    <property type="entry name" value="T(6)A37_SUA5"/>
</dbReference>
<dbReference type="OrthoDB" id="412787at2759"/>
<feature type="binding site" evidence="14">
    <location>
        <position position="68"/>
    </location>
    <ligand>
        <name>L-threonine</name>
        <dbReference type="ChEBI" id="CHEBI:57926"/>
    </ligand>
</feature>
<evidence type="ECO:0000256" key="3">
    <source>
        <dbReference type="ARBA" id="ARBA00012584"/>
    </source>
</evidence>
<proteinExistence type="inferred from homology"/>
<keyword evidence="7 13" id="KW-0819">tRNA processing</keyword>
<dbReference type="EC" id="2.7.7.87" evidence="3 13"/>
<dbReference type="EMBL" id="CCKQ01002527">
    <property type="protein sequence ID" value="CDW73628.1"/>
    <property type="molecule type" value="Genomic_DNA"/>
</dbReference>
<sequence>MEEQTKTVIKQYSKEVIAEASELLKQGKLVAFPTETVYGLGANALDADACQLIFKSKERPLTDPLIVHVHSLEQSLTLLDQSYQEVVVLFKQLAGRYWPGPLTMVVKANLELIPNMITAETGFVGLRMPNHEIALDLLRTSQLPIAAPSANKFGHVSPTKAEHVYNDFYKDSEVFIIDGGQCSFGIESTVLKISYDQEQSSPYKLKILRRGGVSEQHLRQSLEELGYSGQYVLESVQNKHYVEETENLEAPGQFLRHYSPDIDSYLFSQYKEASTLEFGECVMLDFGQLFLSLRDKVKYYHDLSQEGDYVEAINVIYDKLRWAETQKDAKFVLITNFYEIYGNDKGKGIEHREALFDRIFRATSGKQIL</sequence>
<feature type="domain" description="YrdC-like" evidence="15">
    <location>
        <begin position="14"/>
        <end position="213"/>
    </location>
</feature>